<comment type="cofactor">
    <cofactor evidence="1">
        <name>Mn(2+)</name>
        <dbReference type="ChEBI" id="CHEBI:29035"/>
    </cofactor>
</comment>
<accession>A0AAF3FK17</accession>
<dbReference type="PANTHER" id="PTHR11214">
    <property type="entry name" value="BETA-1,3-N-ACETYLGLUCOSAMINYLTRANSFERASE"/>
    <property type="match status" value="1"/>
</dbReference>
<evidence type="ECO:0000256" key="7">
    <source>
        <dbReference type="ARBA" id="ARBA00022679"/>
    </source>
</evidence>
<keyword evidence="9 15" id="KW-0735">Signal-anchor</keyword>
<dbReference type="InterPro" id="IPR002659">
    <property type="entry name" value="Glyco_trans_31"/>
</dbReference>
<keyword evidence="11 15" id="KW-0333">Golgi apparatus</keyword>
<evidence type="ECO:0000256" key="13">
    <source>
        <dbReference type="ARBA" id="ARBA00023180"/>
    </source>
</evidence>
<evidence type="ECO:0000256" key="12">
    <source>
        <dbReference type="ARBA" id="ARBA00023136"/>
    </source>
</evidence>
<evidence type="ECO:0000256" key="2">
    <source>
        <dbReference type="ARBA" id="ARBA00004323"/>
    </source>
</evidence>
<dbReference type="GO" id="GO:0000139">
    <property type="term" value="C:Golgi membrane"/>
    <property type="evidence" value="ECO:0007669"/>
    <property type="project" value="UniProtKB-SubCell"/>
</dbReference>
<name>A0AAF3FK17_9BILA</name>
<dbReference type="Proteomes" id="UP000887575">
    <property type="component" value="Unassembled WGS sequence"/>
</dbReference>
<proteinExistence type="inferred from homology"/>
<dbReference type="Gene3D" id="3.90.550.50">
    <property type="match status" value="1"/>
</dbReference>
<comment type="pathway">
    <text evidence="4">Glycan metabolism; heparan sulfate biosynthesis.</text>
</comment>
<evidence type="ECO:0000256" key="10">
    <source>
        <dbReference type="ARBA" id="ARBA00022989"/>
    </source>
</evidence>
<protein>
    <recommendedName>
        <fullName evidence="15">Hexosyltransferase</fullName>
        <ecNumber evidence="15">2.4.1.-</ecNumber>
    </recommendedName>
</protein>
<keyword evidence="16" id="KW-1185">Reference proteome</keyword>
<dbReference type="GO" id="GO:0047220">
    <property type="term" value="F:galactosylxylosylprotein 3-beta-galactosyltransferase activity"/>
    <property type="evidence" value="ECO:0007669"/>
    <property type="project" value="UniProtKB-ARBA"/>
</dbReference>
<keyword evidence="10 15" id="KW-1133">Transmembrane helix</keyword>
<evidence type="ECO:0000256" key="1">
    <source>
        <dbReference type="ARBA" id="ARBA00001936"/>
    </source>
</evidence>
<feature type="transmembrane region" description="Helical" evidence="15">
    <location>
        <begin position="7"/>
        <end position="28"/>
    </location>
</feature>
<dbReference type="Pfam" id="PF01762">
    <property type="entry name" value="Galactosyl_T"/>
    <property type="match status" value="1"/>
</dbReference>
<comment type="pathway">
    <text evidence="3">Glycan metabolism; chondroitin sulfate biosynthesis.</text>
</comment>
<evidence type="ECO:0000313" key="17">
    <source>
        <dbReference type="WBParaSite" id="MBELARI_LOCUS6073"/>
    </source>
</evidence>
<dbReference type="GO" id="GO:0006493">
    <property type="term" value="P:protein O-linked glycosylation"/>
    <property type="evidence" value="ECO:0007669"/>
    <property type="project" value="TreeGrafter"/>
</dbReference>
<dbReference type="WBParaSite" id="MBELARI_LOCUS6073">
    <property type="protein sequence ID" value="MBELARI_LOCUS6073"/>
    <property type="gene ID" value="MBELARI_LOCUS6073"/>
</dbReference>
<dbReference type="GO" id="GO:0006024">
    <property type="term" value="P:glycosaminoglycan biosynthetic process"/>
    <property type="evidence" value="ECO:0007669"/>
    <property type="project" value="UniProtKB-ARBA"/>
</dbReference>
<reference evidence="17" key="1">
    <citation type="submission" date="2024-02" db="UniProtKB">
        <authorList>
            <consortium name="WormBaseParasite"/>
        </authorList>
    </citation>
    <scope>IDENTIFICATION</scope>
</reference>
<dbReference type="PANTHER" id="PTHR11214:SF3">
    <property type="entry name" value="BETA-1,3-GALACTOSYLTRANSFERASE 6"/>
    <property type="match status" value="1"/>
</dbReference>
<evidence type="ECO:0000256" key="6">
    <source>
        <dbReference type="ARBA" id="ARBA00022676"/>
    </source>
</evidence>
<evidence type="ECO:0000256" key="3">
    <source>
        <dbReference type="ARBA" id="ARBA00004840"/>
    </source>
</evidence>
<evidence type="ECO:0000256" key="14">
    <source>
        <dbReference type="ARBA" id="ARBA00023211"/>
    </source>
</evidence>
<organism evidence="16 17">
    <name type="scientific">Mesorhabditis belari</name>
    <dbReference type="NCBI Taxonomy" id="2138241"/>
    <lineage>
        <taxon>Eukaryota</taxon>
        <taxon>Metazoa</taxon>
        <taxon>Ecdysozoa</taxon>
        <taxon>Nematoda</taxon>
        <taxon>Chromadorea</taxon>
        <taxon>Rhabditida</taxon>
        <taxon>Rhabditina</taxon>
        <taxon>Rhabditomorpha</taxon>
        <taxon>Rhabditoidea</taxon>
        <taxon>Rhabditidae</taxon>
        <taxon>Mesorhabditinae</taxon>
        <taxon>Mesorhabditis</taxon>
    </lineage>
</organism>
<keyword evidence="8 15" id="KW-0812">Transmembrane</keyword>
<evidence type="ECO:0000313" key="16">
    <source>
        <dbReference type="Proteomes" id="UP000887575"/>
    </source>
</evidence>
<evidence type="ECO:0000256" key="4">
    <source>
        <dbReference type="ARBA" id="ARBA00005093"/>
    </source>
</evidence>
<keyword evidence="6 15" id="KW-0328">Glycosyltransferase</keyword>
<dbReference type="EC" id="2.4.1.-" evidence="15"/>
<keyword evidence="7" id="KW-0808">Transferase</keyword>
<evidence type="ECO:0000256" key="5">
    <source>
        <dbReference type="ARBA" id="ARBA00008661"/>
    </source>
</evidence>
<sequence length="333" mass="38537">MPSTSQILRTYLCVAAVLCAVCTFIVVYKCSCEDFESDLRSRREFAQPNGPPGFTPPQPTTFLFIAIMSAPNETTTRQVIRDTWLKLTAKGKDVVRHVFPIGVKDLSDELLHSLADEQEKHSDLALIENLQESYDQLARKTLQVMEYAYQSYKFSYLLKVDSDSFVRVGAVVKSLKDISHPRLYWGFLDGRAKPIRKGKWKEVDWMLCDRYLPYQLGGGYVLSYELVRFLSTNARLLKLYKNEDVSVGAWLAGLDIKYLHDPRFDTEWMSRGCNNQYIITHKQSNDQLRELYQNLVEKKVLCTKEFRVRPSYVYDWSEIPSNCCKRDNSSTIP</sequence>
<evidence type="ECO:0000256" key="8">
    <source>
        <dbReference type="ARBA" id="ARBA00022692"/>
    </source>
</evidence>
<evidence type="ECO:0000256" key="11">
    <source>
        <dbReference type="ARBA" id="ARBA00023034"/>
    </source>
</evidence>
<keyword evidence="13" id="KW-0325">Glycoprotein</keyword>
<comment type="similarity">
    <text evidence="5 15">Belongs to the glycosyltransferase 31 family.</text>
</comment>
<evidence type="ECO:0000256" key="9">
    <source>
        <dbReference type="ARBA" id="ARBA00022968"/>
    </source>
</evidence>
<dbReference type="AlphaFoldDB" id="A0AAF3FK17"/>
<keyword evidence="14" id="KW-0464">Manganese</keyword>
<comment type="subcellular location">
    <subcellularLocation>
        <location evidence="2 15">Golgi apparatus membrane</location>
        <topology evidence="2 15">Single-pass type II membrane protein</topology>
    </subcellularLocation>
</comment>
<keyword evidence="12 15" id="KW-0472">Membrane</keyword>
<dbReference type="FunFam" id="3.90.550.50:FF:000018">
    <property type="entry name" value="Hexosyltransferase"/>
    <property type="match status" value="1"/>
</dbReference>
<evidence type="ECO:0000256" key="15">
    <source>
        <dbReference type="RuleBase" id="RU363063"/>
    </source>
</evidence>